<dbReference type="SUPFAM" id="SSF56300">
    <property type="entry name" value="Metallo-dependent phosphatases"/>
    <property type="match status" value="1"/>
</dbReference>
<evidence type="ECO:0000313" key="1">
    <source>
        <dbReference type="EMBL" id="DAD55584.1"/>
    </source>
</evidence>
<reference evidence="1" key="1">
    <citation type="journal article" date="2021" name="Proc. Natl. Acad. Sci. U.S.A.">
        <title>A Catalog of Tens of Thousands of Viruses from Human Metagenomes Reveals Hidden Associations with Chronic Diseases.</title>
        <authorList>
            <person name="Tisza M.J."/>
            <person name="Buck C.B."/>
        </authorList>
    </citation>
    <scope>NUCLEOTIDE SEQUENCE</scope>
    <source>
        <strain evidence="1">CtOZu12</strain>
    </source>
</reference>
<proteinExistence type="predicted"/>
<dbReference type="EMBL" id="BK029940">
    <property type="protein sequence ID" value="DAD55584.1"/>
    <property type="molecule type" value="Genomic_DNA"/>
</dbReference>
<dbReference type="InterPro" id="IPR029052">
    <property type="entry name" value="Metallo-depent_PP-like"/>
</dbReference>
<protein>
    <submittedName>
        <fullName evidence="1">DNA polymerase II small subunit</fullName>
    </submittedName>
</protein>
<name>A0A8D9PE89_9VIRU</name>
<accession>A0A8D9PE89</accession>
<organism evidence="1">
    <name type="scientific">Bacteriophage sp</name>
    <dbReference type="NCBI Taxonomy" id="38018"/>
    <lineage>
        <taxon>Viruses</taxon>
    </lineage>
</organism>
<sequence>MALVTDKVPEGYLREMRQLMMDISNGDATWSNANDIRKKYGLPSLTIDTIRRGALLYSEFNASGWVNEPVNKNIPTKNTTTLDSNGVRTSEKFVALSEDELTDKTALLKAHGYNPVQFELLNAKNSIWQQGDGKGGLKNLYSSRITVKPTDCGLDLEELRKYFEGFKSPRKTEHIRGDISNKPNVVFFSHLDVHFGRISQPYETGVEYNMEIARQNMLSTTKKMIDSIHWNNVGKIIYMVGNDYLNSSFTGYTTSQSHMQDNEGTFNTIFKKGIEALIEVIDMLSRVAQVEVVFVSGNHSRFEELALMQIIEAYYRNVEEVKVDASPFPRKYIRVGKTLLGLTHGSDEKDRINGLMQTEAKEDWGQTSYHYWLCGHLHHNDWALRENYGVSVFTLSAMTKMDNWTTKSGYTMADAGCIAFVFDYDKGLSDIKFYYV</sequence>